<organism evidence="9 10">
    <name type="scientific">Turnera subulata</name>
    <dbReference type="NCBI Taxonomy" id="218843"/>
    <lineage>
        <taxon>Eukaryota</taxon>
        <taxon>Viridiplantae</taxon>
        <taxon>Streptophyta</taxon>
        <taxon>Embryophyta</taxon>
        <taxon>Tracheophyta</taxon>
        <taxon>Spermatophyta</taxon>
        <taxon>Magnoliopsida</taxon>
        <taxon>eudicotyledons</taxon>
        <taxon>Gunneridae</taxon>
        <taxon>Pentapetalae</taxon>
        <taxon>rosids</taxon>
        <taxon>fabids</taxon>
        <taxon>Malpighiales</taxon>
        <taxon>Passifloraceae</taxon>
        <taxon>Turnera</taxon>
    </lineage>
</organism>
<feature type="transmembrane region" description="Helical" evidence="6">
    <location>
        <begin position="277"/>
        <end position="297"/>
    </location>
</feature>
<feature type="transmembrane region" description="Helical" evidence="6">
    <location>
        <begin position="132"/>
        <end position="152"/>
    </location>
</feature>
<sequence>MAVFDFFPFLAMVVVQVGYAGMNTTTKLAMDYANMKPLVLVAYRQIFATIALLPFAYYLERKTRPKITLPLLFQIFLCSLTGIVGNQVLFNVGMEHSSLTISTALTNILPAVTFLLAAIFRQEKVGIKRLSGQAKVLGTVLCVGGAMFLTFYKGPIVNIGESKINWKYANDSTGDGKDSSNSVFGSLIVIASTFSWAVWYIIQVRVSEKFPAPYTSTLLMCFMGSIQCVVIGAGVNHRASDWALNSGLRLVATIYAGVVCSALAFSLTSWTIQRKGALYVSVFSPLLLILVAILGWALLHEKIYVGTVVGSVLIIAGLYVVLWGKDRETKVTAQETDTKILPEEKVKNGGDLESQLPAESSGDESTQQDIGEGVEGKKKNGDNDDVESQLPPSSIGNNHAANN</sequence>
<dbReference type="SUPFAM" id="SSF103481">
    <property type="entry name" value="Multidrug resistance efflux transporter EmrE"/>
    <property type="match status" value="2"/>
</dbReference>
<evidence type="ECO:0000256" key="6">
    <source>
        <dbReference type="RuleBase" id="RU363077"/>
    </source>
</evidence>
<evidence type="ECO:0000259" key="8">
    <source>
        <dbReference type="Pfam" id="PF00892"/>
    </source>
</evidence>
<reference evidence="9" key="1">
    <citation type="submission" date="2022-02" db="EMBL/GenBank/DDBJ databases">
        <authorList>
            <person name="Henning P.M."/>
            <person name="McCubbin A.G."/>
            <person name="Shore J.S."/>
        </authorList>
    </citation>
    <scope>NUCLEOTIDE SEQUENCE</scope>
    <source>
        <strain evidence="9">F60SS</strain>
        <tissue evidence="9">Leaves</tissue>
    </source>
</reference>
<comment type="subcellular location">
    <subcellularLocation>
        <location evidence="1 6">Membrane</location>
        <topology evidence="1 6">Multi-pass membrane protein</topology>
    </subcellularLocation>
</comment>
<dbReference type="AlphaFoldDB" id="A0A9Q0JL99"/>
<evidence type="ECO:0000256" key="2">
    <source>
        <dbReference type="ARBA" id="ARBA00007635"/>
    </source>
</evidence>
<evidence type="ECO:0000313" key="9">
    <source>
        <dbReference type="EMBL" id="KAJ4845878.1"/>
    </source>
</evidence>
<dbReference type="Pfam" id="PF00892">
    <property type="entry name" value="EamA"/>
    <property type="match status" value="2"/>
</dbReference>
<keyword evidence="5 6" id="KW-0472">Membrane</keyword>
<gene>
    <name evidence="9" type="ORF">Tsubulata_015947</name>
</gene>
<dbReference type="OrthoDB" id="1728340at2759"/>
<name>A0A9Q0JL99_9ROSI</name>
<feature type="transmembrane region" description="Helical" evidence="6">
    <location>
        <begin position="71"/>
        <end position="93"/>
    </location>
</feature>
<protein>
    <recommendedName>
        <fullName evidence="6">WAT1-related protein</fullName>
    </recommendedName>
</protein>
<keyword evidence="3 6" id="KW-0812">Transmembrane</keyword>
<feature type="domain" description="EamA" evidence="8">
    <location>
        <begin position="184"/>
        <end position="322"/>
    </location>
</feature>
<evidence type="ECO:0000256" key="3">
    <source>
        <dbReference type="ARBA" id="ARBA00022692"/>
    </source>
</evidence>
<feature type="transmembrane region" description="Helical" evidence="6">
    <location>
        <begin position="183"/>
        <end position="202"/>
    </location>
</feature>
<reference evidence="9" key="2">
    <citation type="journal article" date="2023" name="Plants (Basel)">
        <title>Annotation of the Turnera subulata (Passifloraceae) Draft Genome Reveals the S-Locus Evolved after the Divergence of Turneroideae from Passifloroideae in a Stepwise Manner.</title>
        <authorList>
            <person name="Henning P.M."/>
            <person name="Roalson E.H."/>
            <person name="Mir W."/>
            <person name="McCubbin A.G."/>
            <person name="Shore J.S."/>
        </authorList>
    </citation>
    <scope>NUCLEOTIDE SEQUENCE</scope>
    <source>
        <strain evidence="9">F60SS</strain>
    </source>
</reference>
<dbReference type="GO" id="GO:0016020">
    <property type="term" value="C:membrane"/>
    <property type="evidence" value="ECO:0007669"/>
    <property type="project" value="UniProtKB-SubCell"/>
</dbReference>
<feature type="transmembrane region" description="Helical" evidence="6">
    <location>
        <begin position="303"/>
        <end position="322"/>
    </location>
</feature>
<dbReference type="GO" id="GO:0022857">
    <property type="term" value="F:transmembrane transporter activity"/>
    <property type="evidence" value="ECO:0007669"/>
    <property type="project" value="InterPro"/>
</dbReference>
<dbReference type="InterPro" id="IPR037185">
    <property type="entry name" value="EmrE-like"/>
</dbReference>
<evidence type="ECO:0000256" key="4">
    <source>
        <dbReference type="ARBA" id="ARBA00022989"/>
    </source>
</evidence>
<dbReference type="InterPro" id="IPR000620">
    <property type="entry name" value="EamA_dom"/>
</dbReference>
<feature type="domain" description="EamA" evidence="8">
    <location>
        <begin position="10"/>
        <end position="150"/>
    </location>
</feature>
<evidence type="ECO:0000313" key="10">
    <source>
        <dbReference type="Proteomes" id="UP001141552"/>
    </source>
</evidence>
<feature type="transmembrane region" description="Helical" evidence="6">
    <location>
        <begin position="214"/>
        <end position="235"/>
    </location>
</feature>
<feature type="transmembrane region" description="Helical" evidence="6">
    <location>
        <begin position="99"/>
        <end position="120"/>
    </location>
</feature>
<evidence type="ECO:0000256" key="5">
    <source>
        <dbReference type="ARBA" id="ARBA00023136"/>
    </source>
</evidence>
<dbReference type="EMBL" id="JAKUCV010001549">
    <property type="protein sequence ID" value="KAJ4845878.1"/>
    <property type="molecule type" value="Genomic_DNA"/>
</dbReference>
<dbReference type="PANTHER" id="PTHR31218">
    <property type="entry name" value="WAT1-RELATED PROTEIN"/>
    <property type="match status" value="1"/>
</dbReference>
<feature type="transmembrane region" description="Helical" evidence="6">
    <location>
        <begin position="247"/>
        <end position="265"/>
    </location>
</feature>
<evidence type="ECO:0000256" key="1">
    <source>
        <dbReference type="ARBA" id="ARBA00004141"/>
    </source>
</evidence>
<keyword evidence="4 6" id="KW-1133">Transmembrane helix</keyword>
<dbReference type="Proteomes" id="UP001141552">
    <property type="component" value="Unassembled WGS sequence"/>
</dbReference>
<feature type="compositionally biased region" description="Polar residues" evidence="7">
    <location>
        <begin position="390"/>
        <end position="403"/>
    </location>
</feature>
<feature type="region of interest" description="Disordered" evidence="7">
    <location>
        <begin position="342"/>
        <end position="403"/>
    </location>
</feature>
<keyword evidence="10" id="KW-1185">Reference proteome</keyword>
<proteinExistence type="inferred from homology"/>
<comment type="caution">
    <text evidence="9">The sequence shown here is derived from an EMBL/GenBank/DDBJ whole genome shotgun (WGS) entry which is preliminary data.</text>
</comment>
<feature type="transmembrane region" description="Helical" evidence="6">
    <location>
        <begin position="38"/>
        <end position="59"/>
    </location>
</feature>
<accession>A0A9Q0JL99</accession>
<dbReference type="InterPro" id="IPR030184">
    <property type="entry name" value="WAT1-related"/>
</dbReference>
<comment type="similarity">
    <text evidence="2 6">Belongs to the drug/metabolite transporter (DMT) superfamily. Plant drug/metabolite exporter (P-DME) (TC 2.A.7.4) family.</text>
</comment>
<evidence type="ECO:0000256" key="7">
    <source>
        <dbReference type="SAM" id="MobiDB-lite"/>
    </source>
</evidence>